<reference evidence="2" key="1">
    <citation type="submission" date="2023-07" db="EMBL/GenBank/DDBJ databases">
        <authorList>
            <person name="Stuckert A."/>
        </authorList>
    </citation>
    <scope>NUCLEOTIDE SEQUENCE</scope>
</reference>
<dbReference type="Proteomes" id="UP001176940">
    <property type="component" value="Unassembled WGS sequence"/>
</dbReference>
<organism evidence="2 3">
    <name type="scientific">Ranitomeya imitator</name>
    <name type="common">mimic poison frog</name>
    <dbReference type="NCBI Taxonomy" id="111125"/>
    <lineage>
        <taxon>Eukaryota</taxon>
        <taxon>Metazoa</taxon>
        <taxon>Chordata</taxon>
        <taxon>Craniata</taxon>
        <taxon>Vertebrata</taxon>
        <taxon>Euteleostomi</taxon>
        <taxon>Amphibia</taxon>
        <taxon>Batrachia</taxon>
        <taxon>Anura</taxon>
        <taxon>Neobatrachia</taxon>
        <taxon>Hyloidea</taxon>
        <taxon>Dendrobatidae</taxon>
        <taxon>Dendrobatinae</taxon>
        <taxon>Ranitomeya</taxon>
    </lineage>
</organism>
<name>A0ABN9LF76_9NEOB</name>
<dbReference type="EMBL" id="CAUEEQ010014429">
    <property type="protein sequence ID" value="CAJ0938511.1"/>
    <property type="molecule type" value="Genomic_DNA"/>
</dbReference>
<feature type="region of interest" description="Disordered" evidence="1">
    <location>
        <begin position="1"/>
        <end position="24"/>
    </location>
</feature>
<evidence type="ECO:0000313" key="2">
    <source>
        <dbReference type="EMBL" id="CAJ0938511.1"/>
    </source>
</evidence>
<feature type="region of interest" description="Disordered" evidence="1">
    <location>
        <begin position="84"/>
        <end position="123"/>
    </location>
</feature>
<comment type="caution">
    <text evidence="2">The sequence shown here is derived from an EMBL/GenBank/DDBJ whole genome shotgun (WGS) entry which is preliminary data.</text>
</comment>
<sequence length="123" mass="13236">MALKPPEYYKSQHARSSTVSRSSHYSAHCPDPGTILTVIQSPCCQTPLAGCAHASIFSSACISSHSAGIAGPRLLFNVYCSEPKSRSRSQDAPSDGAGARRHQPQLHWTKSAEETTGRISRPQ</sequence>
<accession>A0ABN9LF76</accession>
<feature type="compositionally biased region" description="Low complexity" evidence="1">
    <location>
        <begin position="14"/>
        <end position="24"/>
    </location>
</feature>
<proteinExistence type="predicted"/>
<evidence type="ECO:0000256" key="1">
    <source>
        <dbReference type="SAM" id="MobiDB-lite"/>
    </source>
</evidence>
<evidence type="ECO:0000313" key="3">
    <source>
        <dbReference type="Proteomes" id="UP001176940"/>
    </source>
</evidence>
<keyword evidence="3" id="KW-1185">Reference proteome</keyword>
<protein>
    <submittedName>
        <fullName evidence="2">Uncharacterized protein</fullName>
    </submittedName>
</protein>
<gene>
    <name evidence="2" type="ORF">RIMI_LOCUS7566485</name>
</gene>